<keyword evidence="10" id="KW-1185">Reference proteome</keyword>
<keyword evidence="2" id="KW-1003">Cell membrane</keyword>
<feature type="domain" description="MacB-like periplasmic core" evidence="8">
    <location>
        <begin position="20"/>
        <end position="236"/>
    </location>
</feature>
<evidence type="ECO:0000259" key="7">
    <source>
        <dbReference type="Pfam" id="PF02687"/>
    </source>
</evidence>
<dbReference type="InterPro" id="IPR025857">
    <property type="entry name" value="MacB_PCD"/>
</dbReference>
<name>A0A929KSF0_9SPHI</name>
<feature type="transmembrane region" description="Helical" evidence="6">
    <location>
        <begin position="718"/>
        <end position="738"/>
    </location>
</feature>
<comment type="subcellular location">
    <subcellularLocation>
        <location evidence="1">Cell membrane</location>
        <topology evidence="1">Multi-pass membrane protein</topology>
    </subcellularLocation>
</comment>
<dbReference type="PROSITE" id="PS51257">
    <property type="entry name" value="PROKAR_LIPOPROTEIN"/>
    <property type="match status" value="1"/>
</dbReference>
<gene>
    <name evidence="9" type="ORF">IRJ16_02055</name>
</gene>
<dbReference type="AlphaFoldDB" id="A0A929KSF0"/>
<dbReference type="Pfam" id="PF12704">
    <property type="entry name" value="MacB_PCD"/>
    <property type="match status" value="1"/>
</dbReference>
<evidence type="ECO:0000259" key="8">
    <source>
        <dbReference type="Pfam" id="PF12704"/>
    </source>
</evidence>
<dbReference type="PANTHER" id="PTHR30572">
    <property type="entry name" value="MEMBRANE COMPONENT OF TRANSPORTER-RELATED"/>
    <property type="match status" value="1"/>
</dbReference>
<dbReference type="InterPro" id="IPR003838">
    <property type="entry name" value="ABC3_permease_C"/>
</dbReference>
<evidence type="ECO:0000256" key="1">
    <source>
        <dbReference type="ARBA" id="ARBA00004651"/>
    </source>
</evidence>
<feature type="transmembrane region" description="Helical" evidence="6">
    <location>
        <begin position="373"/>
        <end position="396"/>
    </location>
</feature>
<keyword evidence="3 6" id="KW-0812">Transmembrane</keyword>
<evidence type="ECO:0000256" key="3">
    <source>
        <dbReference type="ARBA" id="ARBA00022692"/>
    </source>
</evidence>
<dbReference type="Proteomes" id="UP000622475">
    <property type="component" value="Unassembled WGS sequence"/>
</dbReference>
<feature type="transmembrane region" description="Helical" evidence="6">
    <location>
        <begin position="282"/>
        <end position="304"/>
    </location>
</feature>
<evidence type="ECO:0000256" key="2">
    <source>
        <dbReference type="ARBA" id="ARBA00022475"/>
    </source>
</evidence>
<evidence type="ECO:0000256" key="6">
    <source>
        <dbReference type="SAM" id="Phobius"/>
    </source>
</evidence>
<evidence type="ECO:0000256" key="4">
    <source>
        <dbReference type="ARBA" id="ARBA00022989"/>
    </source>
</evidence>
<dbReference type="GO" id="GO:0005886">
    <property type="term" value="C:plasma membrane"/>
    <property type="evidence" value="ECO:0007669"/>
    <property type="project" value="UniProtKB-SubCell"/>
</dbReference>
<sequence>MIKNYFKIAWRNIKRHKGFSLLNAGGLSLGMASCLLLLLYIGYHLNYDKQFADLDRIYIIQNNQPGDGVIHTFTSTPRPMAQAIKTQAPGVEAVARFCSYTAEGLITYNDKAFKKNGAFVDNSYFEIFNYRFVKGDAGKALIQPNSIVLTEDMAKILFGDADPIAKVIKRNDKTELIVTGIIENLKPNTSYKFDYLLPWAVFENEQDWVKNSGWGSNFARTFVKLKDAAGFAQADGVVRKLIAQNNEGDKAVAMLYPYGKLHLYSDFKNGKVVGGLIDQVKMFAVLALVILLIACFNFMNLSTARSEERAKEVGIRKAIGSGRQMLIWQFVVESVMLCLFSMVIALFLLSATIPWFNNLLNIKLSFPYADPLFWIGLITLALVTGLAAGSYPAFYLSSFNPIKVLKGTFKAGNSGLPVRKVLVVMQFVSAVFLITATICIYRQIKYVQNKSIGYDKADLVQIRAEGVLKDKAELLFAQLKAKGAITHGTTLLQSMTSSGNNTWNISWPGKREDERILFDVFHGGFDLTKTTGMKLIAGREFSKSYPADTAGFNLMVNEAAVKVMNLKDPVGAVIKMGGADATIIGVYKDFVWGSPYDKIRPMYTSCSGYTASEIVLRLNNQNSIQQNFEAIEKELKAINPSYPPVIQFVDADFDKKFQAEQLLGTLANLFGGLAIVISCLGLFGLAAYAAEQRTKEIGVRKVLGASVGNVVTLLSKDFIKLVAIAIVLAVPLAIYVLGKWLDGYEYRISLSWWILALAGAITALIALITVSFQAIRAALANPVKSLRSE</sequence>
<dbReference type="PANTHER" id="PTHR30572:SF18">
    <property type="entry name" value="ABC-TYPE MACROLIDE FAMILY EXPORT SYSTEM PERMEASE COMPONENT 2"/>
    <property type="match status" value="1"/>
</dbReference>
<organism evidence="9 10">
    <name type="scientific">Mucilaginibacter myungsuensis</name>
    <dbReference type="NCBI Taxonomy" id="649104"/>
    <lineage>
        <taxon>Bacteria</taxon>
        <taxon>Pseudomonadati</taxon>
        <taxon>Bacteroidota</taxon>
        <taxon>Sphingobacteriia</taxon>
        <taxon>Sphingobacteriales</taxon>
        <taxon>Sphingobacteriaceae</taxon>
        <taxon>Mucilaginibacter</taxon>
    </lineage>
</organism>
<feature type="transmembrane region" description="Helical" evidence="6">
    <location>
        <begin position="750"/>
        <end position="775"/>
    </location>
</feature>
<evidence type="ECO:0000256" key="5">
    <source>
        <dbReference type="ARBA" id="ARBA00023136"/>
    </source>
</evidence>
<comment type="caution">
    <text evidence="9">The sequence shown here is derived from an EMBL/GenBank/DDBJ whole genome shotgun (WGS) entry which is preliminary data.</text>
</comment>
<proteinExistence type="predicted"/>
<protein>
    <submittedName>
        <fullName evidence="9">ABC transporter permease</fullName>
    </submittedName>
</protein>
<reference evidence="9" key="1">
    <citation type="submission" date="2020-10" db="EMBL/GenBank/DDBJ databases">
        <title>Mucilaginibacter mali sp. nov., isolated from rhizosphere soil of apple orchard.</title>
        <authorList>
            <person name="Lee J.-S."/>
            <person name="Kim H.S."/>
            <person name="Kim J.-S."/>
        </authorList>
    </citation>
    <scope>NUCLEOTIDE SEQUENCE</scope>
    <source>
        <strain evidence="9">KCTC 22746</strain>
    </source>
</reference>
<evidence type="ECO:0000313" key="9">
    <source>
        <dbReference type="EMBL" id="MBE9660654.1"/>
    </source>
</evidence>
<dbReference type="GO" id="GO:0022857">
    <property type="term" value="F:transmembrane transporter activity"/>
    <property type="evidence" value="ECO:0007669"/>
    <property type="project" value="TreeGrafter"/>
</dbReference>
<dbReference type="Pfam" id="PF02687">
    <property type="entry name" value="FtsX"/>
    <property type="match status" value="2"/>
</dbReference>
<feature type="transmembrane region" description="Helical" evidence="6">
    <location>
        <begin position="669"/>
        <end position="690"/>
    </location>
</feature>
<feature type="transmembrane region" description="Helical" evidence="6">
    <location>
        <begin position="21"/>
        <end position="43"/>
    </location>
</feature>
<dbReference type="EMBL" id="JADFFL010000001">
    <property type="protein sequence ID" value="MBE9660654.1"/>
    <property type="molecule type" value="Genomic_DNA"/>
</dbReference>
<feature type="transmembrane region" description="Helical" evidence="6">
    <location>
        <begin position="421"/>
        <end position="444"/>
    </location>
</feature>
<feature type="domain" description="ABC3 transporter permease C-terminal" evidence="7">
    <location>
        <begin position="285"/>
        <end position="401"/>
    </location>
</feature>
<feature type="domain" description="ABC3 transporter permease C-terminal" evidence="7">
    <location>
        <begin position="669"/>
        <end position="778"/>
    </location>
</feature>
<dbReference type="InterPro" id="IPR050250">
    <property type="entry name" value="Macrolide_Exporter_MacB"/>
</dbReference>
<keyword evidence="5 6" id="KW-0472">Membrane</keyword>
<feature type="transmembrane region" description="Helical" evidence="6">
    <location>
        <begin position="325"/>
        <end position="353"/>
    </location>
</feature>
<keyword evidence="4 6" id="KW-1133">Transmembrane helix</keyword>
<accession>A0A929KSF0</accession>
<evidence type="ECO:0000313" key="10">
    <source>
        <dbReference type="Proteomes" id="UP000622475"/>
    </source>
</evidence>
<dbReference type="RefSeq" id="WP_194109849.1">
    <property type="nucleotide sequence ID" value="NZ_JADFFL010000001.1"/>
</dbReference>